<dbReference type="PROSITE" id="PS51918">
    <property type="entry name" value="RADICAL_SAM"/>
    <property type="match status" value="1"/>
</dbReference>
<gene>
    <name evidence="5" type="ordered locus">Clole_2126</name>
</gene>
<dbReference type="RefSeq" id="WP_013657134.1">
    <property type="nucleotide sequence ID" value="NC_015275.1"/>
</dbReference>
<feature type="domain" description="Radical SAM core" evidence="4">
    <location>
        <begin position="1"/>
        <end position="230"/>
    </location>
</feature>
<sequence length="376" mass="43549">MPIGLYIHIPFCASKCYYCDFLSFKRHEKQEAYVDALIQEMEQTKKDLVSGTTIKSIFIGGGTPTVLPPLLLDKLLKAVVSCFNIEPDAEWTIEANPGTIDIEKLQVLRKYPITRISLGLQSTHDDLLRKIGRIHTFKDWEESIGLIKQHTSWEINTDLMFALPGQTEEAFLETLNTVTAYDIDHLSVYALIIEEGTTFYKLYEEGKLEVASDELDRRMYHTAQRYLNDKGYIQYEISNWSKPDKSCKHNAIYWQLEPYIGIGLGAHSLMNHARYYNETNMEAYLSAAGNLSLLRKEEEKLTKEMAMQEYMFLGLRLLQGIDTLAFEKRFGESVWQVYNEQLTKWIKYNVLVKDKERIYLSPYGLDVCNEVFASFL</sequence>
<keyword evidence="3" id="KW-0408">Iron</keyword>
<keyword evidence="3" id="KW-0143">Chaperone</keyword>
<dbReference type="Pfam" id="PF04055">
    <property type="entry name" value="Radical_SAM"/>
    <property type="match status" value="1"/>
</dbReference>
<evidence type="ECO:0000313" key="6">
    <source>
        <dbReference type="Proteomes" id="UP000008467"/>
    </source>
</evidence>
<dbReference type="GO" id="GO:0046872">
    <property type="term" value="F:metal ion binding"/>
    <property type="evidence" value="ECO:0007669"/>
    <property type="project" value="UniProtKB-UniRule"/>
</dbReference>
<keyword evidence="3" id="KW-0411">Iron-sulfur</keyword>
<dbReference type="GO" id="GO:0004109">
    <property type="term" value="F:coproporphyrinogen oxidase activity"/>
    <property type="evidence" value="ECO:0007669"/>
    <property type="project" value="InterPro"/>
</dbReference>
<dbReference type="SFLD" id="SFLDF00562">
    <property type="entry name" value="HemN-like__clustered_with_heat"/>
    <property type="match status" value="1"/>
</dbReference>
<keyword evidence="3" id="KW-0949">S-adenosyl-L-methionine</keyword>
<evidence type="ECO:0000313" key="5">
    <source>
        <dbReference type="EMBL" id="ADZ83840.1"/>
    </source>
</evidence>
<dbReference type="GO" id="GO:0051539">
    <property type="term" value="F:4 iron, 4 sulfur cluster binding"/>
    <property type="evidence" value="ECO:0007669"/>
    <property type="project" value="UniProtKB-UniRule"/>
</dbReference>
<evidence type="ECO:0000256" key="1">
    <source>
        <dbReference type="ARBA" id="ARBA00006100"/>
    </source>
</evidence>
<reference evidence="5 6" key="1">
    <citation type="journal article" date="2011" name="J. Bacteriol.">
        <title>Complete genome sequence of the cellulose-degrading bacterium Cellulosilyticum lentocellum.</title>
        <authorList>
            <consortium name="US DOE Joint Genome Institute"/>
            <person name="Miller D.A."/>
            <person name="Suen G."/>
            <person name="Bruce D."/>
            <person name="Copeland A."/>
            <person name="Cheng J.F."/>
            <person name="Detter C."/>
            <person name="Goodwin L.A."/>
            <person name="Han C.S."/>
            <person name="Hauser L.J."/>
            <person name="Land M.L."/>
            <person name="Lapidus A."/>
            <person name="Lucas S."/>
            <person name="Meincke L."/>
            <person name="Pitluck S."/>
            <person name="Tapia R."/>
            <person name="Teshima H."/>
            <person name="Woyke T."/>
            <person name="Fox B.G."/>
            <person name="Angert E.R."/>
            <person name="Currie C.R."/>
        </authorList>
    </citation>
    <scope>NUCLEOTIDE SEQUENCE [LARGE SCALE GENOMIC DNA]</scope>
    <source>
        <strain evidence="6">ATCC 49066 / DSM 5427 / NCIMB 11756 / RHM5</strain>
    </source>
</reference>
<dbReference type="GO" id="GO:0006779">
    <property type="term" value="P:porphyrin-containing compound biosynthetic process"/>
    <property type="evidence" value="ECO:0007669"/>
    <property type="project" value="InterPro"/>
</dbReference>
<keyword evidence="3" id="KW-0004">4Fe-4S</keyword>
<dbReference type="SFLD" id="SFLDS00029">
    <property type="entry name" value="Radical_SAM"/>
    <property type="match status" value="1"/>
</dbReference>
<protein>
    <recommendedName>
        <fullName evidence="2 3">Heme chaperone HemW</fullName>
    </recommendedName>
</protein>
<dbReference type="GO" id="GO:0005737">
    <property type="term" value="C:cytoplasm"/>
    <property type="evidence" value="ECO:0007669"/>
    <property type="project" value="UniProtKB-SubCell"/>
</dbReference>
<name>F2JQY2_CELLD</name>
<dbReference type="Gene3D" id="3.80.30.20">
    <property type="entry name" value="tm_1862 like domain"/>
    <property type="match status" value="1"/>
</dbReference>
<dbReference type="AlphaFoldDB" id="F2JQY2"/>
<dbReference type="eggNOG" id="COG0635">
    <property type="taxonomic scope" value="Bacteria"/>
</dbReference>
<dbReference type="SMART" id="SM00729">
    <property type="entry name" value="Elp3"/>
    <property type="match status" value="1"/>
</dbReference>
<dbReference type="PANTHER" id="PTHR13932:SF5">
    <property type="entry name" value="RADICAL S-ADENOSYL METHIONINE DOMAIN-CONTAINING PROTEIN 1, MITOCHONDRIAL"/>
    <property type="match status" value="1"/>
</dbReference>
<keyword evidence="3" id="KW-0963">Cytoplasm</keyword>
<dbReference type="PANTHER" id="PTHR13932">
    <property type="entry name" value="COPROPORPHYRINIGEN III OXIDASE"/>
    <property type="match status" value="1"/>
</dbReference>
<comment type="function">
    <text evidence="3">Probably acts as a heme chaperone, transferring heme to an unknown acceptor. Binds one molecule of heme per monomer, possibly covalently. Binds 1 [4Fe-4S] cluster. The cluster is coordinated with 3 cysteines and an exchangeable S-adenosyl-L-methionine.</text>
</comment>
<comment type="subcellular location">
    <subcellularLocation>
        <location evidence="3">Cytoplasm</location>
    </subcellularLocation>
</comment>
<keyword evidence="3" id="KW-0479">Metal-binding</keyword>
<dbReference type="NCBIfam" id="TIGR00539">
    <property type="entry name" value="hemN_rel"/>
    <property type="match status" value="1"/>
</dbReference>
<dbReference type="CDD" id="cd01335">
    <property type="entry name" value="Radical_SAM"/>
    <property type="match status" value="1"/>
</dbReference>
<dbReference type="SUPFAM" id="SSF102114">
    <property type="entry name" value="Radical SAM enzymes"/>
    <property type="match status" value="1"/>
</dbReference>
<evidence type="ECO:0000259" key="4">
    <source>
        <dbReference type="PROSITE" id="PS51918"/>
    </source>
</evidence>
<dbReference type="STRING" id="642492.Clole_2126"/>
<dbReference type="EMBL" id="CP002582">
    <property type="protein sequence ID" value="ADZ83840.1"/>
    <property type="molecule type" value="Genomic_DNA"/>
</dbReference>
<dbReference type="SFLD" id="SFLDG01065">
    <property type="entry name" value="anaerobic_coproporphyrinogen-I"/>
    <property type="match status" value="1"/>
</dbReference>
<dbReference type="KEGG" id="cle:Clole_2126"/>
<dbReference type="Proteomes" id="UP000008467">
    <property type="component" value="Chromosome"/>
</dbReference>
<dbReference type="InterPro" id="IPR023404">
    <property type="entry name" value="rSAM_horseshoe"/>
</dbReference>
<dbReference type="HOGENOM" id="CLU_027579_2_2_9"/>
<accession>F2JQY2</accession>
<proteinExistence type="inferred from homology"/>
<comment type="similarity">
    <text evidence="1">Belongs to the anaerobic coproporphyrinogen-III oxidase family. HemW subfamily.</text>
</comment>
<dbReference type="InterPro" id="IPR007197">
    <property type="entry name" value="rSAM"/>
</dbReference>
<dbReference type="Pfam" id="PF06969">
    <property type="entry name" value="HemN_C"/>
    <property type="match status" value="1"/>
</dbReference>
<keyword evidence="3" id="KW-0349">Heme</keyword>
<evidence type="ECO:0000256" key="3">
    <source>
        <dbReference type="RuleBase" id="RU364116"/>
    </source>
</evidence>
<organism evidence="5 6">
    <name type="scientific">Cellulosilyticum lentocellum (strain ATCC 49066 / DSM 5427 / NCIMB 11756 / RHM5)</name>
    <name type="common">Clostridium lentocellum</name>
    <dbReference type="NCBI Taxonomy" id="642492"/>
    <lineage>
        <taxon>Bacteria</taxon>
        <taxon>Bacillati</taxon>
        <taxon>Bacillota</taxon>
        <taxon>Clostridia</taxon>
        <taxon>Lachnospirales</taxon>
        <taxon>Cellulosilyticaceae</taxon>
        <taxon>Cellulosilyticum</taxon>
    </lineage>
</organism>
<dbReference type="SFLD" id="SFLDG01082">
    <property type="entry name" value="B12-binding_domain_containing"/>
    <property type="match status" value="1"/>
</dbReference>
<dbReference type="InterPro" id="IPR004559">
    <property type="entry name" value="HemW-like"/>
</dbReference>
<dbReference type="SFLD" id="SFLDF00288">
    <property type="entry name" value="HemN-like__clustered_with_nucl"/>
    <property type="match status" value="1"/>
</dbReference>
<dbReference type="InterPro" id="IPR006638">
    <property type="entry name" value="Elp3/MiaA/NifB-like_rSAM"/>
</dbReference>
<dbReference type="InterPro" id="IPR010723">
    <property type="entry name" value="HemN_C"/>
</dbReference>
<evidence type="ECO:0000256" key="2">
    <source>
        <dbReference type="ARBA" id="ARBA00017228"/>
    </source>
</evidence>
<keyword evidence="6" id="KW-1185">Reference proteome</keyword>
<dbReference type="InterPro" id="IPR034505">
    <property type="entry name" value="Coproporphyrinogen-III_oxidase"/>
</dbReference>
<dbReference type="InterPro" id="IPR058240">
    <property type="entry name" value="rSAM_sf"/>
</dbReference>